<keyword evidence="3" id="KW-1185">Reference proteome</keyword>
<organism evidence="2 3">
    <name type="scientific">Smittium mucronatum</name>
    <dbReference type="NCBI Taxonomy" id="133383"/>
    <lineage>
        <taxon>Eukaryota</taxon>
        <taxon>Fungi</taxon>
        <taxon>Fungi incertae sedis</taxon>
        <taxon>Zoopagomycota</taxon>
        <taxon>Kickxellomycotina</taxon>
        <taxon>Harpellomycetes</taxon>
        <taxon>Harpellales</taxon>
        <taxon>Legeriomycetaceae</taxon>
        <taxon>Smittium</taxon>
    </lineage>
</organism>
<dbReference type="AlphaFoldDB" id="A0A1R0GRM7"/>
<dbReference type="Proteomes" id="UP000187455">
    <property type="component" value="Unassembled WGS sequence"/>
</dbReference>
<evidence type="ECO:0000313" key="3">
    <source>
        <dbReference type="Proteomes" id="UP000187455"/>
    </source>
</evidence>
<evidence type="ECO:0000313" key="2">
    <source>
        <dbReference type="EMBL" id="OLY79551.1"/>
    </source>
</evidence>
<sequence length="229" mass="25840">MEYLTNFIEFSADDHRSIKNASDLLQPLLSTITDVVYDKLFEYDITKASFTVEQSGFDGPIKSDLNEAKVTDPVIVYRKTMLKKYLHKILNDELGPKFTKYLYWVGEIHSNTRYKTSSSDVEFINLNALTGFVTAALMNIINDSTQASWTPEERNKTLIAFSKFFWIQNDTFLMYHAILQDKVAELSRAPPKAESSPNTISSYGPTAANALLGFGIGAFLTMAISKLFK</sequence>
<name>A0A1R0GRM7_9FUNG</name>
<accession>A0A1R0GRM7</accession>
<gene>
    <name evidence="2" type="ORF">AYI68_g6373</name>
</gene>
<protein>
    <recommendedName>
        <fullName evidence="1">Globin-sensor domain-containing protein</fullName>
    </recommendedName>
</protein>
<dbReference type="Gene3D" id="1.10.490.10">
    <property type="entry name" value="Globins"/>
    <property type="match status" value="1"/>
</dbReference>
<dbReference type="EMBL" id="LSSL01004306">
    <property type="protein sequence ID" value="OLY79551.1"/>
    <property type="molecule type" value="Genomic_DNA"/>
</dbReference>
<dbReference type="OrthoDB" id="10027058at2759"/>
<dbReference type="InterPro" id="IPR044398">
    <property type="entry name" value="Globin-sensor_dom"/>
</dbReference>
<feature type="domain" description="Globin-sensor" evidence="1">
    <location>
        <begin position="1"/>
        <end position="173"/>
    </location>
</feature>
<dbReference type="InterPro" id="IPR012292">
    <property type="entry name" value="Globin/Proto"/>
</dbReference>
<reference evidence="2 3" key="1">
    <citation type="journal article" date="2016" name="Mol. Biol. Evol.">
        <title>Genome-Wide Survey of Gut Fungi (Harpellales) Reveals the First Horizontally Transferred Ubiquitin Gene from a Mosquito Host.</title>
        <authorList>
            <person name="Wang Y."/>
            <person name="White M.M."/>
            <person name="Kvist S."/>
            <person name="Moncalvo J.M."/>
        </authorList>
    </citation>
    <scope>NUCLEOTIDE SEQUENCE [LARGE SCALE GENOMIC DNA]</scope>
    <source>
        <strain evidence="2 3">ALG-7-W6</strain>
    </source>
</reference>
<dbReference type="GO" id="GO:0019825">
    <property type="term" value="F:oxygen binding"/>
    <property type="evidence" value="ECO:0007669"/>
    <property type="project" value="InterPro"/>
</dbReference>
<comment type="caution">
    <text evidence="2">The sequence shown here is derived from an EMBL/GenBank/DDBJ whole genome shotgun (WGS) entry which is preliminary data.</text>
</comment>
<dbReference type="PANTHER" id="PTHR42071">
    <property type="entry name" value="PROTOGLOBIN DOMAIN-CONTAINING PROTEIN"/>
    <property type="match status" value="1"/>
</dbReference>
<dbReference type="PANTHER" id="PTHR42071:SF1">
    <property type="entry name" value="GLOBIN-SENSOR DOMAIN-CONTAINING PROTEIN"/>
    <property type="match status" value="1"/>
</dbReference>
<dbReference type="Pfam" id="PF11563">
    <property type="entry name" value="Protoglobin"/>
    <property type="match status" value="1"/>
</dbReference>
<evidence type="ECO:0000259" key="1">
    <source>
        <dbReference type="Pfam" id="PF11563"/>
    </source>
</evidence>
<dbReference type="GO" id="GO:0020037">
    <property type="term" value="F:heme binding"/>
    <property type="evidence" value="ECO:0007669"/>
    <property type="project" value="InterPro"/>
</dbReference>
<proteinExistence type="predicted"/>